<evidence type="ECO:0000313" key="11">
    <source>
        <dbReference type="Proteomes" id="UP000751518"/>
    </source>
</evidence>
<evidence type="ECO:0000256" key="2">
    <source>
        <dbReference type="ARBA" id="ARBA00022475"/>
    </source>
</evidence>
<keyword evidence="5 8" id="KW-0573">Peptidoglycan synthesis</keyword>
<gene>
    <name evidence="8 10" type="primary">murJ</name>
    <name evidence="10" type="ORF">KC614_02035</name>
</gene>
<evidence type="ECO:0000256" key="5">
    <source>
        <dbReference type="ARBA" id="ARBA00022984"/>
    </source>
</evidence>
<evidence type="ECO:0000256" key="7">
    <source>
        <dbReference type="ARBA" id="ARBA00023136"/>
    </source>
</evidence>
<name>A0A955RRW0_UNCKA</name>
<feature type="transmembrane region" description="Helical" evidence="8">
    <location>
        <begin position="21"/>
        <end position="44"/>
    </location>
</feature>
<comment type="similarity">
    <text evidence="8 9">Belongs to the MurJ/MviN family.</text>
</comment>
<feature type="transmembrane region" description="Helical" evidence="8">
    <location>
        <begin position="500"/>
        <end position="533"/>
    </location>
</feature>
<proteinExistence type="inferred from homology"/>
<keyword evidence="8 9" id="KW-0961">Cell wall biogenesis/degradation</keyword>
<dbReference type="GO" id="GO:0005886">
    <property type="term" value="C:plasma membrane"/>
    <property type="evidence" value="ECO:0007669"/>
    <property type="project" value="UniProtKB-SubCell"/>
</dbReference>
<dbReference type="GO" id="GO:0071555">
    <property type="term" value="P:cell wall organization"/>
    <property type="evidence" value="ECO:0007669"/>
    <property type="project" value="UniProtKB-UniRule"/>
</dbReference>
<dbReference type="GO" id="GO:0009252">
    <property type="term" value="P:peptidoglycan biosynthetic process"/>
    <property type="evidence" value="ECO:0007669"/>
    <property type="project" value="UniProtKB-UniRule"/>
</dbReference>
<sequence length="562" mass="61704">MVKKLIRNGVKNGSNILFKKQTSIISGAIIIAIMLFASAILGLVKKRLYASIITPGPELDVFFAAFRLPDFIFQLLVGGALNAAFIPIFSEFIGKHDKKASWRFVSGMLNSVLIFFVALGVIFYIFADKLTFLVGVGFSPEENLVLVQLIRVLMLGPILLGISSFVAGTLQSFKRFFLPFLSPVVYNLGAIFGIVFLYPLFGIYGAAWGVVIGAFGHLLIQLPALFYLGYRHALNIDFKNDYYKRIVKLSLPRTFGAGVEQLKSIVLINLASVLPRGSISFFDLGQSITNLPISILGVSIAQASLPEFSSLYARNKIETMRKTFASSFNQILFFVVPISVALIVLKIPVVRILYGTGGFSWADTVLTSWVVAAFAIGITMQAVNALMVRMFYAMQDTKTPVVLSVGSMVVSLVMAFGVIKFFPELGVGALALSVSAGALVESIFLLVFLVRKDVIKVGEFVITPVKIGIASIVTALAIYLPVKFLDEVFLDTTRVVNLLILMWLVLSFGATTYLFTTWLLGVQELSIVLRILLKMKELRENIQNNLKSPQILGTPVVENVNE</sequence>
<organism evidence="10 11">
    <name type="scientific">candidate division WWE3 bacterium</name>
    <dbReference type="NCBI Taxonomy" id="2053526"/>
    <lineage>
        <taxon>Bacteria</taxon>
        <taxon>Katanobacteria</taxon>
    </lineage>
</organism>
<dbReference type="CDD" id="cd13123">
    <property type="entry name" value="MATE_MurJ_like"/>
    <property type="match status" value="1"/>
</dbReference>
<feature type="transmembrane region" description="Helical" evidence="8">
    <location>
        <begin position="400"/>
        <end position="419"/>
    </location>
</feature>
<comment type="function">
    <text evidence="8 9">Involved in peptidoglycan biosynthesis. Transports lipid-linked peptidoglycan precursors from the inner to the outer leaflet of the cytoplasmic membrane.</text>
</comment>
<evidence type="ECO:0000256" key="9">
    <source>
        <dbReference type="PIRNR" id="PIRNR002869"/>
    </source>
</evidence>
<comment type="pathway">
    <text evidence="8">Cell wall biogenesis; peptidoglycan biosynthesis.</text>
</comment>
<evidence type="ECO:0000256" key="6">
    <source>
        <dbReference type="ARBA" id="ARBA00022989"/>
    </source>
</evidence>
<dbReference type="NCBIfam" id="TIGR01695">
    <property type="entry name" value="murJ_mviN"/>
    <property type="match status" value="1"/>
</dbReference>
<feature type="transmembrane region" description="Helical" evidence="8">
    <location>
        <begin position="331"/>
        <end position="354"/>
    </location>
</feature>
<evidence type="ECO:0000256" key="4">
    <source>
        <dbReference type="ARBA" id="ARBA00022960"/>
    </source>
</evidence>
<dbReference type="GO" id="GO:0015648">
    <property type="term" value="F:lipid-linked peptidoglycan transporter activity"/>
    <property type="evidence" value="ECO:0007669"/>
    <property type="project" value="UniProtKB-UniRule"/>
</dbReference>
<dbReference type="Proteomes" id="UP000751518">
    <property type="component" value="Unassembled WGS sequence"/>
</dbReference>
<dbReference type="Pfam" id="PF03023">
    <property type="entry name" value="MurJ"/>
    <property type="match status" value="1"/>
</dbReference>
<feature type="transmembrane region" description="Helical" evidence="8">
    <location>
        <begin position="71"/>
        <end position="92"/>
    </location>
</feature>
<protein>
    <recommendedName>
        <fullName evidence="8">Probable lipid II flippase MurJ</fullName>
    </recommendedName>
</protein>
<dbReference type="PANTHER" id="PTHR47019:SF1">
    <property type="entry name" value="LIPID II FLIPPASE MURJ"/>
    <property type="match status" value="1"/>
</dbReference>
<dbReference type="InterPro" id="IPR051050">
    <property type="entry name" value="Lipid_II_flippase_MurJ/MviN"/>
</dbReference>
<accession>A0A955RRW0</accession>
<evidence type="ECO:0000256" key="1">
    <source>
        <dbReference type="ARBA" id="ARBA00004651"/>
    </source>
</evidence>
<keyword evidence="3 8" id="KW-0812">Transmembrane</keyword>
<feature type="transmembrane region" description="Helical" evidence="8">
    <location>
        <begin position="180"/>
        <end position="201"/>
    </location>
</feature>
<dbReference type="HAMAP" id="MF_02078">
    <property type="entry name" value="MurJ_MviN"/>
    <property type="match status" value="1"/>
</dbReference>
<dbReference type="PANTHER" id="PTHR47019">
    <property type="entry name" value="LIPID II FLIPPASE MURJ"/>
    <property type="match status" value="1"/>
</dbReference>
<keyword evidence="4 8" id="KW-0133">Cell shape</keyword>
<dbReference type="PIRSF" id="PIRSF002869">
    <property type="entry name" value="MviN"/>
    <property type="match status" value="1"/>
</dbReference>
<feature type="transmembrane region" description="Helical" evidence="8">
    <location>
        <begin position="104"/>
        <end position="126"/>
    </location>
</feature>
<dbReference type="InterPro" id="IPR004268">
    <property type="entry name" value="MurJ"/>
</dbReference>
<dbReference type="GO" id="GO:0034204">
    <property type="term" value="P:lipid translocation"/>
    <property type="evidence" value="ECO:0007669"/>
    <property type="project" value="TreeGrafter"/>
</dbReference>
<reference evidence="10" key="2">
    <citation type="journal article" date="2021" name="Microbiome">
        <title>Successional dynamics and alternative stable states in a saline activated sludge microbial community over 9 years.</title>
        <authorList>
            <person name="Wang Y."/>
            <person name="Ye J."/>
            <person name="Ju F."/>
            <person name="Liu L."/>
            <person name="Boyd J.A."/>
            <person name="Deng Y."/>
            <person name="Parks D.H."/>
            <person name="Jiang X."/>
            <person name="Yin X."/>
            <person name="Woodcroft B.J."/>
            <person name="Tyson G.W."/>
            <person name="Hugenholtz P."/>
            <person name="Polz M.F."/>
            <person name="Zhang T."/>
        </authorList>
    </citation>
    <scope>NUCLEOTIDE SEQUENCE</scope>
    <source>
        <strain evidence="10">HKST-UBA03</strain>
    </source>
</reference>
<dbReference type="PRINTS" id="PR01806">
    <property type="entry name" value="VIRFACTRMVIN"/>
</dbReference>
<feature type="transmembrane region" description="Helical" evidence="8">
    <location>
        <begin position="460"/>
        <end position="480"/>
    </location>
</feature>
<comment type="subcellular location">
    <subcellularLocation>
        <location evidence="1 8">Cell membrane</location>
        <topology evidence="1 8">Multi-pass membrane protein</topology>
    </subcellularLocation>
</comment>
<feature type="transmembrane region" description="Helical" evidence="8">
    <location>
        <begin position="425"/>
        <end position="448"/>
    </location>
</feature>
<evidence type="ECO:0000256" key="3">
    <source>
        <dbReference type="ARBA" id="ARBA00022692"/>
    </source>
</evidence>
<reference evidence="10" key="1">
    <citation type="submission" date="2020-04" db="EMBL/GenBank/DDBJ databases">
        <authorList>
            <person name="Zhang T."/>
        </authorList>
    </citation>
    <scope>NUCLEOTIDE SEQUENCE</scope>
    <source>
        <strain evidence="10">HKST-UBA03</strain>
    </source>
</reference>
<evidence type="ECO:0000256" key="8">
    <source>
        <dbReference type="HAMAP-Rule" id="MF_02078"/>
    </source>
</evidence>
<feature type="transmembrane region" description="Helical" evidence="8">
    <location>
        <begin position="207"/>
        <end position="230"/>
    </location>
</feature>
<dbReference type="AlphaFoldDB" id="A0A955RRW0"/>
<keyword evidence="7 8" id="KW-0472">Membrane</keyword>
<feature type="transmembrane region" description="Helical" evidence="8">
    <location>
        <begin position="146"/>
        <end position="168"/>
    </location>
</feature>
<keyword evidence="8 9" id="KW-0813">Transport</keyword>
<dbReference type="GO" id="GO:0008360">
    <property type="term" value="P:regulation of cell shape"/>
    <property type="evidence" value="ECO:0007669"/>
    <property type="project" value="UniProtKB-UniRule"/>
</dbReference>
<keyword evidence="2 8" id="KW-1003">Cell membrane</keyword>
<comment type="caution">
    <text evidence="10">The sequence shown here is derived from an EMBL/GenBank/DDBJ whole genome shotgun (WGS) entry which is preliminary data.</text>
</comment>
<feature type="transmembrane region" description="Helical" evidence="8">
    <location>
        <begin position="366"/>
        <end position="388"/>
    </location>
</feature>
<dbReference type="EMBL" id="JAGQKZ010000012">
    <property type="protein sequence ID" value="MCA9391963.1"/>
    <property type="molecule type" value="Genomic_DNA"/>
</dbReference>
<keyword evidence="6 8" id="KW-1133">Transmembrane helix</keyword>
<evidence type="ECO:0000313" key="10">
    <source>
        <dbReference type="EMBL" id="MCA9391963.1"/>
    </source>
</evidence>